<accession>A0ABW8GH41</accession>
<evidence type="ECO:0000256" key="5">
    <source>
        <dbReference type="ARBA" id="ARBA00048200"/>
    </source>
</evidence>
<dbReference type="CDD" id="cd05254">
    <property type="entry name" value="dTDP_HR_like_SDR_e"/>
    <property type="match status" value="1"/>
</dbReference>
<sequence>MGKFNKILLTGINGQVGRALYPKLQSLGEVIAPDRSQLDLSKPKQIREVVQHIKPDLIINPAAYTAVDKAEEEIEIAYAVNALAPATFAEEAHKLDILLVHYSTDYVFDGMGTRPYHETDTPNPLNVYGSTKLAGENAIRTVDGHYLIFRTSWVYSTGRKNFMHTVLRLASEQEQLHIVSDQQGSPTSCLTIAEATLSAIQQWTSDKSGIYNLTNAGSTTWHGFAKAIVHEYNQLRIEKNWPPLKVQSESIQAIMAGEYPTLAQRPKNSCLDNQKLHTNFEIFPEAWPLALAKVISMLPDHHKSLSVS</sequence>
<dbReference type="GO" id="GO:0008831">
    <property type="term" value="F:dTDP-4-dehydrorhamnose reductase activity"/>
    <property type="evidence" value="ECO:0007669"/>
    <property type="project" value="UniProtKB-EC"/>
</dbReference>
<gene>
    <name evidence="8" type="primary">rfbD</name>
    <name evidence="8" type="ORF">ACIKP9_00430</name>
</gene>
<reference evidence="8 9" key="1">
    <citation type="submission" date="2024-11" db="EMBL/GenBank/DDBJ databases">
        <authorList>
            <person name="Kaparullina E.N."/>
            <person name="Delegan Y.A."/>
            <person name="Doronina N.V."/>
        </authorList>
    </citation>
    <scope>NUCLEOTIDE SEQUENCE [LARGE SCALE GENOMIC DNA]</scope>
    <source>
        <strain evidence="8 9">7sh_L</strain>
    </source>
</reference>
<dbReference type="PANTHER" id="PTHR10491:SF4">
    <property type="entry name" value="METHIONINE ADENOSYLTRANSFERASE 2 SUBUNIT BETA"/>
    <property type="match status" value="1"/>
</dbReference>
<evidence type="ECO:0000313" key="9">
    <source>
        <dbReference type="Proteomes" id="UP001617669"/>
    </source>
</evidence>
<dbReference type="Proteomes" id="UP001617669">
    <property type="component" value="Unassembled WGS sequence"/>
</dbReference>
<dbReference type="PANTHER" id="PTHR10491">
    <property type="entry name" value="DTDP-4-DEHYDRORHAMNOSE REDUCTASE"/>
    <property type="match status" value="1"/>
</dbReference>
<dbReference type="InterPro" id="IPR036291">
    <property type="entry name" value="NAD(P)-bd_dom_sf"/>
</dbReference>
<evidence type="ECO:0000256" key="4">
    <source>
        <dbReference type="ARBA" id="ARBA00017099"/>
    </source>
</evidence>
<comment type="catalytic activity">
    <reaction evidence="5 6">
        <text>dTDP-beta-L-rhamnose + NADP(+) = dTDP-4-dehydro-beta-L-rhamnose + NADPH + H(+)</text>
        <dbReference type="Rhea" id="RHEA:21796"/>
        <dbReference type="ChEBI" id="CHEBI:15378"/>
        <dbReference type="ChEBI" id="CHEBI:57510"/>
        <dbReference type="ChEBI" id="CHEBI:57783"/>
        <dbReference type="ChEBI" id="CHEBI:58349"/>
        <dbReference type="ChEBI" id="CHEBI:62830"/>
        <dbReference type="EC" id="1.1.1.133"/>
    </reaction>
</comment>
<name>A0ABW8GH41_9PROT</name>
<comment type="cofactor">
    <cofactor evidence="6">
        <name>Mg(2+)</name>
        <dbReference type="ChEBI" id="CHEBI:18420"/>
    </cofactor>
    <text evidence="6">Binds 1 Mg(2+) ion per monomer.</text>
</comment>
<keyword evidence="6 8" id="KW-0560">Oxidoreductase</keyword>
<dbReference type="InterPro" id="IPR029903">
    <property type="entry name" value="RmlD-like-bd"/>
</dbReference>
<feature type="domain" description="RmlD-like substrate binding" evidence="7">
    <location>
        <begin position="6"/>
        <end position="296"/>
    </location>
</feature>
<evidence type="ECO:0000313" key="8">
    <source>
        <dbReference type="EMBL" id="MFJ5444685.1"/>
    </source>
</evidence>
<keyword evidence="9" id="KW-1185">Reference proteome</keyword>
<comment type="similarity">
    <text evidence="2 6">Belongs to the dTDP-4-dehydrorhamnose reductase family.</text>
</comment>
<organism evidence="8 9">
    <name type="scientific">Methylobacillus methanolivorans</name>
    <dbReference type="NCBI Taxonomy" id="1848927"/>
    <lineage>
        <taxon>Bacteria</taxon>
        <taxon>Pseudomonadati</taxon>
        <taxon>Pseudomonadota</taxon>
        <taxon>Betaproteobacteria</taxon>
        <taxon>Nitrosomonadales</taxon>
        <taxon>Methylophilaceae</taxon>
        <taxon>Methylobacillus</taxon>
    </lineage>
</organism>
<proteinExistence type="inferred from homology"/>
<dbReference type="Gene3D" id="3.90.25.10">
    <property type="entry name" value="UDP-galactose 4-epimerase, domain 1"/>
    <property type="match status" value="1"/>
</dbReference>
<dbReference type="EC" id="1.1.1.133" evidence="3 6"/>
<comment type="caution">
    <text evidence="8">The sequence shown here is derived from an EMBL/GenBank/DDBJ whole genome shotgun (WGS) entry which is preliminary data.</text>
</comment>
<evidence type="ECO:0000256" key="1">
    <source>
        <dbReference type="ARBA" id="ARBA00004781"/>
    </source>
</evidence>
<dbReference type="RefSeq" id="WP_400877821.1">
    <property type="nucleotide sequence ID" value="NZ_JBIWXY010000001.1"/>
</dbReference>
<evidence type="ECO:0000256" key="6">
    <source>
        <dbReference type="RuleBase" id="RU364082"/>
    </source>
</evidence>
<dbReference type="Gene3D" id="3.40.50.720">
    <property type="entry name" value="NAD(P)-binding Rossmann-like Domain"/>
    <property type="match status" value="1"/>
</dbReference>
<comment type="pathway">
    <text evidence="1 6">Carbohydrate biosynthesis; dTDP-L-rhamnose biosynthesis.</text>
</comment>
<evidence type="ECO:0000259" key="7">
    <source>
        <dbReference type="Pfam" id="PF04321"/>
    </source>
</evidence>
<protein>
    <recommendedName>
        <fullName evidence="4 6">dTDP-4-dehydrorhamnose reductase</fullName>
        <ecNumber evidence="3 6">1.1.1.133</ecNumber>
    </recommendedName>
</protein>
<dbReference type="NCBIfam" id="TIGR01214">
    <property type="entry name" value="rmlD"/>
    <property type="match status" value="1"/>
</dbReference>
<dbReference type="InterPro" id="IPR005913">
    <property type="entry name" value="dTDP_dehydrorham_reduct"/>
</dbReference>
<dbReference type="EMBL" id="JBIWXY010000001">
    <property type="protein sequence ID" value="MFJ5444685.1"/>
    <property type="molecule type" value="Genomic_DNA"/>
</dbReference>
<dbReference type="SUPFAM" id="SSF51735">
    <property type="entry name" value="NAD(P)-binding Rossmann-fold domains"/>
    <property type="match status" value="1"/>
</dbReference>
<comment type="function">
    <text evidence="6">Catalyzes the reduction of dTDP-6-deoxy-L-lyxo-4-hexulose to yield dTDP-L-rhamnose.</text>
</comment>
<dbReference type="Pfam" id="PF04321">
    <property type="entry name" value="RmlD_sub_bind"/>
    <property type="match status" value="1"/>
</dbReference>
<evidence type="ECO:0000256" key="2">
    <source>
        <dbReference type="ARBA" id="ARBA00010944"/>
    </source>
</evidence>
<keyword evidence="6" id="KW-0521">NADP</keyword>
<evidence type="ECO:0000256" key="3">
    <source>
        <dbReference type="ARBA" id="ARBA00012929"/>
    </source>
</evidence>